<dbReference type="RefSeq" id="WP_379875102.1">
    <property type="nucleotide sequence ID" value="NZ_JBHUIP010000003.1"/>
</dbReference>
<proteinExistence type="inferred from homology"/>
<evidence type="ECO:0000256" key="5">
    <source>
        <dbReference type="ARBA" id="ARBA00019045"/>
    </source>
</evidence>
<keyword evidence="14" id="KW-1185">Reference proteome</keyword>
<keyword evidence="11" id="KW-0560">Oxidoreductase</keyword>
<protein>
    <recommendedName>
        <fullName evidence="5">2-oxoglutarate-dependent ethylene/succinate-forming enzyme</fullName>
        <ecNumber evidence="4">1.13.12.19</ecNumber>
        <ecNumber evidence="3">1.14.20.7</ecNumber>
    </recommendedName>
    <alternativeName>
        <fullName evidence="7">2-oxoglutarate dioxygenase (ethylene-forming)</fullName>
    </alternativeName>
    <alternativeName>
        <fullName evidence="8">2-oxoglutarate/L-arginine monooxygenase/decarboxylase (succinate-forming)</fullName>
    </alternativeName>
</protein>
<comment type="catalytic activity">
    <reaction evidence="9">
        <text>2-oxoglutarate + O2 + 2 H(+) = ethene + 3 CO2 + H2O</text>
        <dbReference type="Rhea" id="RHEA:31523"/>
        <dbReference type="ChEBI" id="CHEBI:15377"/>
        <dbReference type="ChEBI" id="CHEBI:15378"/>
        <dbReference type="ChEBI" id="CHEBI:15379"/>
        <dbReference type="ChEBI" id="CHEBI:16526"/>
        <dbReference type="ChEBI" id="CHEBI:16810"/>
        <dbReference type="ChEBI" id="CHEBI:18153"/>
        <dbReference type="EC" id="1.13.12.19"/>
    </reaction>
</comment>
<evidence type="ECO:0000313" key="13">
    <source>
        <dbReference type="EMBL" id="MFD2262187.1"/>
    </source>
</evidence>
<dbReference type="EC" id="1.14.20.7" evidence="3"/>
<dbReference type="Pfam" id="PF14226">
    <property type="entry name" value="DIOX_N"/>
    <property type="match status" value="1"/>
</dbReference>
<dbReference type="EC" id="1.13.12.19" evidence="4"/>
<evidence type="ECO:0000256" key="1">
    <source>
        <dbReference type="ARBA" id="ARBA00001954"/>
    </source>
</evidence>
<keyword evidence="13" id="KW-0223">Dioxygenase</keyword>
<name>A0ABW5DMA9_9PROT</name>
<dbReference type="GO" id="GO:0051213">
    <property type="term" value="F:dioxygenase activity"/>
    <property type="evidence" value="ECO:0007669"/>
    <property type="project" value="UniProtKB-KW"/>
</dbReference>
<dbReference type="PRINTS" id="PR00682">
    <property type="entry name" value="IPNSYNTHASE"/>
</dbReference>
<evidence type="ECO:0000256" key="3">
    <source>
        <dbReference type="ARBA" id="ARBA00012293"/>
    </source>
</evidence>
<organism evidence="13 14">
    <name type="scientific">Lacibacterium aquatile</name>
    <dbReference type="NCBI Taxonomy" id="1168082"/>
    <lineage>
        <taxon>Bacteria</taxon>
        <taxon>Pseudomonadati</taxon>
        <taxon>Pseudomonadota</taxon>
        <taxon>Alphaproteobacteria</taxon>
        <taxon>Rhodospirillales</taxon>
        <taxon>Rhodospirillaceae</taxon>
    </lineage>
</organism>
<comment type="pathway">
    <text evidence="2">Alkene biosynthesis; ethylene biosynthesis via 2-oxoglutarate.</text>
</comment>
<evidence type="ECO:0000256" key="4">
    <source>
        <dbReference type="ARBA" id="ARBA00012531"/>
    </source>
</evidence>
<comment type="similarity">
    <text evidence="11">Belongs to the iron/ascorbate-dependent oxidoreductase family.</text>
</comment>
<dbReference type="InterPro" id="IPR026992">
    <property type="entry name" value="DIOX_N"/>
</dbReference>
<comment type="catalytic activity">
    <reaction evidence="10">
        <text>L-arginine + 2-oxoglutarate + O2 = guanidine + L-glutamate 5-semialdehyde + succinate + CO2</text>
        <dbReference type="Rhea" id="RHEA:31535"/>
        <dbReference type="ChEBI" id="CHEBI:15379"/>
        <dbReference type="ChEBI" id="CHEBI:16526"/>
        <dbReference type="ChEBI" id="CHEBI:16810"/>
        <dbReference type="ChEBI" id="CHEBI:30031"/>
        <dbReference type="ChEBI" id="CHEBI:30087"/>
        <dbReference type="ChEBI" id="CHEBI:32682"/>
        <dbReference type="ChEBI" id="CHEBI:58066"/>
        <dbReference type="EC" id="1.14.20.7"/>
    </reaction>
</comment>
<keyword evidence="11" id="KW-0408">Iron</keyword>
<dbReference type="Gene3D" id="2.60.120.330">
    <property type="entry name" value="B-lactam Antibiotic, Isopenicillin N Synthase, Chain"/>
    <property type="match status" value="1"/>
</dbReference>
<evidence type="ECO:0000256" key="7">
    <source>
        <dbReference type="ARBA" id="ARBA00031011"/>
    </source>
</evidence>
<dbReference type="PANTHER" id="PTHR47990">
    <property type="entry name" value="2-OXOGLUTARATE (2OG) AND FE(II)-DEPENDENT OXYGENASE SUPERFAMILY PROTEIN-RELATED"/>
    <property type="match status" value="1"/>
</dbReference>
<evidence type="ECO:0000256" key="2">
    <source>
        <dbReference type="ARBA" id="ARBA00004767"/>
    </source>
</evidence>
<accession>A0ABW5DMA9</accession>
<comment type="cofactor">
    <cofactor evidence="1">
        <name>Fe(2+)</name>
        <dbReference type="ChEBI" id="CHEBI:29033"/>
    </cofactor>
</comment>
<keyword evidence="6" id="KW-0266">Ethylene biosynthesis</keyword>
<evidence type="ECO:0000256" key="6">
    <source>
        <dbReference type="ARBA" id="ARBA00022666"/>
    </source>
</evidence>
<dbReference type="Proteomes" id="UP001597295">
    <property type="component" value="Unassembled WGS sequence"/>
</dbReference>
<dbReference type="Pfam" id="PF03171">
    <property type="entry name" value="2OG-FeII_Oxy"/>
    <property type="match status" value="1"/>
</dbReference>
<sequence length="343" mass="37325">MPLESPTTTLPILSLAADRESFLADLRRAAREVGFFYLVDHGVDAGLIERLFGLSRQFFDLPDADKLAIEMVNSPHFRGYTRVGWERTRGAADWREQIDIAAERPAPPPGGPAWSILEGPNQWPQALPDLKPDVLRLQADLTALAIKLLGLFAVALGEREDFFEPIYRGAPDQLIKLIRYPGRDVAATDQGVGAHKDSGLLTFVLQHQRGGLQVEGADGWIDATPVPGALVVNIGETLEMASDGYLRANVHKVVAPPPGTDRLSIAFFLGARLDSTVPLLNLPPELAAEAKGPERDPDNPLFREVGRNRLKGRLRSHPDVTERHHAALAAKFGIKAGQAGGYG</sequence>
<evidence type="ECO:0000259" key="12">
    <source>
        <dbReference type="PROSITE" id="PS51471"/>
    </source>
</evidence>
<evidence type="ECO:0000313" key="14">
    <source>
        <dbReference type="Proteomes" id="UP001597295"/>
    </source>
</evidence>
<keyword evidence="11" id="KW-0479">Metal-binding</keyword>
<evidence type="ECO:0000256" key="11">
    <source>
        <dbReference type="RuleBase" id="RU003682"/>
    </source>
</evidence>
<comment type="caution">
    <text evidence="13">The sequence shown here is derived from an EMBL/GenBank/DDBJ whole genome shotgun (WGS) entry which is preliminary data.</text>
</comment>
<dbReference type="InterPro" id="IPR044861">
    <property type="entry name" value="IPNS-like_FE2OG_OXY"/>
</dbReference>
<feature type="domain" description="Fe2OG dioxygenase" evidence="12">
    <location>
        <begin position="170"/>
        <end position="271"/>
    </location>
</feature>
<reference evidence="14" key="1">
    <citation type="journal article" date="2019" name="Int. J. Syst. Evol. Microbiol.">
        <title>The Global Catalogue of Microorganisms (GCM) 10K type strain sequencing project: providing services to taxonomists for standard genome sequencing and annotation.</title>
        <authorList>
            <consortium name="The Broad Institute Genomics Platform"/>
            <consortium name="The Broad Institute Genome Sequencing Center for Infectious Disease"/>
            <person name="Wu L."/>
            <person name="Ma J."/>
        </authorList>
    </citation>
    <scope>NUCLEOTIDE SEQUENCE [LARGE SCALE GENOMIC DNA]</scope>
    <source>
        <strain evidence="14">CGMCC 1.19062</strain>
    </source>
</reference>
<dbReference type="SUPFAM" id="SSF51197">
    <property type="entry name" value="Clavaminate synthase-like"/>
    <property type="match status" value="1"/>
</dbReference>
<dbReference type="InterPro" id="IPR027443">
    <property type="entry name" value="IPNS-like_sf"/>
</dbReference>
<gene>
    <name evidence="13" type="ORF">ACFSM5_04755</name>
</gene>
<dbReference type="EMBL" id="JBHUIP010000003">
    <property type="protein sequence ID" value="MFD2262187.1"/>
    <property type="molecule type" value="Genomic_DNA"/>
</dbReference>
<dbReference type="PROSITE" id="PS51471">
    <property type="entry name" value="FE2OG_OXY"/>
    <property type="match status" value="1"/>
</dbReference>
<dbReference type="InterPro" id="IPR005123">
    <property type="entry name" value="Oxoglu/Fe-dep_dioxygenase_dom"/>
</dbReference>
<evidence type="ECO:0000256" key="10">
    <source>
        <dbReference type="ARBA" id="ARBA00049359"/>
    </source>
</evidence>
<evidence type="ECO:0000256" key="9">
    <source>
        <dbReference type="ARBA" id="ARBA00047725"/>
    </source>
</evidence>
<dbReference type="InterPro" id="IPR050231">
    <property type="entry name" value="Iron_ascorbate_oxido_reductase"/>
</dbReference>
<evidence type="ECO:0000256" key="8">
    <source>
        <dbReference type="ARBA" id="ARBA00031282"/>
    </source>
</evidence>